<name>A0A195DFE1_9HYME</name>
<dbReference type="EMBL" id="KQ980953">
    <property type="protein sequence ID" value="KYN11159.1"/>
    <property type="molecule type" value="Genomic_DNA"/>
</dbReference>
<proteinExistence type="predicted"/>
<gene>
    <name evidence="1" type="ORF">ALC57_16708</name>
</gene>
<evidence type="ECO:0000313" key="2">
    <source>
        <dbReference type="Proteomes" id="UP000078492"/>
    </source>
</evidence>
<dbReference type="AlphaFoldDB" id="A0A195DFE1"/>
<organism evidence="1 2">
    <name type="scientific">Trachymyrmex cornetzi</name>
    <dbReference type="NCBI Taxonomy" id="471704"/>
    <lineage>
        <taxon>Eukaryota</taxon>
        <taxon>Metazoa</taxon>
        <taxon>Ecdysozoa</taxon>
        <taxon>Arthropoda</taxon>
        <taxon>Hexapoda</taxon>
        <taxon>Insecta</taxon>
        <taxon>Pterygota</taxon>
        <taxon>Neoptera</taxon>
        <taxon>Endopterygota</taxon>
        <taxon>Hymenoptera</taxon>
        <taxon>Apocrita</taxon>
        <taxon>Aculeata</taxon>
        <taxon>Formicoidea</taxon>
        <taxon>Formicidae</taxon>
        <taxon>Myrmicinae</taxon>
        <taxon>Trachymyrmex</taxon>
    </lineage>
</organism>
<protein>
    <submittedName>
        <fullName evidence="1">Uncharacterized protein</fullName>
    </submittedName>
</protein>
<accession>A0A195DFE1</accession>
<reference evidence="1 2" key="1">
    <citation type="submission" date="2015-09" db="EMBL/GenBank/DDBJ databases">
        <title>Trachymyrmex cornetzi WGS genome.</title>
        <authorList>
            <person name="Nygaard S."/>
            <person name="Hu H."/>
            <person name="Boomsma J."/>
            <person name="Zhang G."/>
        </authorList>
    </citation>
    <scope>NUCLEOTIDE SEQUENCE [LARGE SCALE GENOMIC DNA]</scope>
    <source>
        <strain evidence="1">Tcor2-1</strain>
        <tissue evidence="1">Whole body</tissue>
    </source>
</reference>
<dbReference type="Proteomes" id="UP000078492">
    <property type="component" value="Unassembled WGS sequence"/>
</dbReference>
<keyword evidence="2" id="KW-1185">Reference proteome</keyword>
<evidence type="ECO:0000313" key="1">
    <source>
        <dbReference type="EMBL" id="KYN11159.1"/>
    </source>
</evidence>
<sequence length="118" mass="13449">MILRNPRGRSKTRPTKKKTLDTRHMVKIQAGSPEAEHFEFRCQRKIVYFYKITSGTNFAVLTRRCTDYRVSRHVLCSSAFFIRATILKLAVGGRRANRVGFVAVAVSVRAAKRMVMSA</sequence>